<feature type="domain" description="CheB-type methylesterase" evidence="5">
    <location>
        <begin position="1"/>
        <end position="189"/>
    </location>
</feature>
<name>K9XR07_STAC7</name>
<dbReference type="eggNOG" id="COG2201">
    <property type="taxonomic scope" value="Bacteria"/>
</dbReference>
<evidence type="ECO:0000256" key="1">
    <source>
        <dbReference type="ARBA" id="ARBA00022801"/>
    </source>
</evidence>
<dbReference type="EMBL" id="CP003653">
    <property type="protein sequence ID" value="AFZ34968.1"/>
    <property type="molecule type" value="Genomic_DNA"/>
</dbReference>
<evidence type="ECO:0000256" key="4">
    <source>
        <dbReference type="PROSITE-ProRule" id="PRU00050"/>
    </source>
</evidence>
<dbReference type="HOGENOM" id="CLU_000445_51_1_3"/>
<organism evidence="6 7">
    <name type="scientific">Stanieria cyanosphaera (strain ATCC 29371 / PCC 7437)</name>
    <dbReference type="NCBI Taxonomy" id="111780"/>
    <lineage>
        <taxon>Bacteria</taxon>
        <taxon>Bacillati</taxon>
        <taxon>Cyanobacteriota</taxon>
        <taxon>Cyanophyceae</taxon>
        <taxon>Pleurocapsales</taxon>
        <taxon>Dermocarpellaceae</taxon>
        <taxon>Stanieria</taxon>
    </lineage>
</organism>
<dbReference type="GO" id="GO:0005737">
    <property type="term" value="C:cytoplasm"/>
    <property type="evidence" value="ECO:0007669"/>
    <property type="project" value="InterPro"/>
</dbReference>
<dbReference type="Gene3D" id="3.40.50.180">
    <property type="entry name" value="Methylesterase CheB, C-terminal domain"/>
    <property type="match status" value="1"/>
</dbReference>
<feature type="active site" evidence="4">
    <location>
        <position position="39"/>
    </location>
</feature>
<accession>K9XR07</accession>
<evidence type="ECO:0000256" key="2">
    <source>
        <dbReference type="ARBA" id="ARBA00039140"/>
    </source>
</evidence>
<evidence type="ECO:0000259" key="5">
    <source>
        <dbReference type="PROSITE" id="PS50122"/>
    </source>
</evidence>
<dbReference type="EC" id="3.1.1.61" evidence="2"/>
<feature type="active site" evidence="4">
    <location>
        <position position="12"/>
    </location>
</feature>
<dbReference type="InterPro" id="IPR000673">
    <property type="entry name" value="Sig_transdc_resp-reg_Me-estase"/>
</dbReference>
<dbReference type="InterPro" id="IPR011247">
    <property type="entry name" value="Chemotax_prot-Glu_Me-esterase"/>
</dbReference>
<dbReference type="STRING" id="111780.Sta7437_1401"/>
<dbReference type="AlphaFoldDB" id="K9XR07"/>
<keyword evidence="7" id="KW-1185">Reference proteome</keyword>
<dbReference type="GO" id="GO:0008984">
    <property type="term" value="F:protein-glutamate methylesterase activity"/>
    <property type="evidence" value="ECO:0007669"/>
    <property type="project" value="UniProtKB-EC"/>
</dbReference>
<dbReference type="SUPFAM" id="SSF52738">
    <property type="entry name" value="Methylesterase CheB, C-terminal domain"/>
    <property type="match status" value="1"/>
</dbReference>
<dbReference type="Pfam" id="PF01339">
    <property type="entry name" value="CheB_methylest"/>
    <property type="match status" value="1"/>
</dbReference>
<dbReference type="GO" id="GO:0006935">
    <property type="term" value="P:chemotaxis"/>
    <property type="evidence" value="ECO:0007669"/>
    <property type="project" value="UniProtKB-UniRule"/>
</dbReference>
<evidence type="ECO:0000313" key="6">
    <source>
        <dbReference type="EMBL" id="AFZ34968.1"/>
    </source>
</evidence>
<dbReference type="OrthoDB" id="9793421at2"/>
<dbReference type="GO" id="GO:0000156">
    <property type="term" value="F:phosphorelay response regulator activity"/>
    <property type="evidence" value="ECO:0007669"/>
    <property type="project" value="InterPro"/>
</dbReference>
<gene>
    <name evidence="6" type="ordered locus">Sta7437_1401</name>
</gene>
<reference evidence="7" key="1">
    <citation type="journal article" date="2013" name="Proc. Natl. Acad. Sci. U.S.A.">
        <title>Improving the coverage of the cyanobacterial phylum using diversity-driven genome sequencing.</title>
        <authorList>
            <person name="Shih P.M."/>
            <person name="Wu D."/>
            <person name="Latifi A."/>
            <person name="Axen S.D."/>
            <person name="Fewer D.P."/>
            <person name="Talla E."/>
            <person name="Calteau A."/>
            <person name="Cai F."/>
            <person name="Tandeau de Marsac N."/>
            <person name="Rippka R."/>
            <person name="Herdman M."/>
            <person name="Sivonen K."/>
            <person name="Coursin T."/>
            <person name="Laurent T."/>
            <person name="Goodwin L."/>
            <person name="Nolan M."/>
            <person name="Davenport K.W."/>
            <person name="Han C.S."/>
            <person name="Rubin E.M."/>
            <person name="Eisen J.A."/>
            <person name="Woyke T."/>
            <person name="Gugger M."/>
            <person name="Kerfeld C.A."/>
        </authorList>
    </citation>
    <scope>NUCLEOTIDE SEQUENCE [LARGE SCALE GENOMIC DNA]</scope>
    <source>
        <strain evidence="7">ATCC 29371 / PCC 7437</strain>
    </source>
</reference>
<evidence type="ECO:0000256" key="3">
    <source>
        <dbReference type="ARBA" id="ARBA00048267"/>
    </source>
</evidence>
<dbReference type="PIRSF" id="PIRSF036461">
    <property type="entry name" value="Chmtx_methlestr"/>
    <property type="match status" value="1"/>
</dbReference>
<keyword evidence="4" id="KW-0145">Chemotaxis</keyword>
<feature type="active site" evidence="4">
    <location>
        <position position="131"/>
    </location>
</feature>
<keyword evidence="1 4" id="KW-0378">Hydrolase</keyword>
<dbReference type="KEGG" id="scs:Sta7437_1401"/>
<dbReference type="Proteomes" id="UP000010473">
    <property type="component" value="Chromosome"/>
</dbReference>
<dbReference type="CDD" id="cd16433">
    <property type="entry name" value="CheB"/>
    <property type="match status" value="1"/>
</dbReference>
<sequence length="342" mass="37896">MNNHHIITIGTSAGGIRALKTLVSQLPKDFPASIHIVQHLPSESRSNLPQILNKAGQLPVAFAKDGELIESGRIYLAPPDFHMTLEKNYIRVIRGPRENRVRPAVDPLFRSAAVTYKSYVTGVILTGMLDDGTAGLQAIKTCGGMAIVQDPDEAEFNSMPKSAIANVEVDWVVPLSGIANILIERVRQTPPMITEIPENLRIEASITKNGITEPEIMDRIGQPVFSSCPSCGGRLWQIGHNSPLRYRCHTGHAFTSSTLLTEQNEATEKALWIALRTLEERGRLLENMSKQYAQKGSNNLANIHQARSQEAFEHAMLIRNLIYNLKDISVFSTEEKPKQETS</sequence>
<evidence type="ECO:0000313" key="7">
    <source>
        <dbReference type="Proteomes" id="UP000010473"/>
    </source>
</evidence>
<dbReference type="RefSeq" id="WP_015192640.1">
    <property type="nucleotide sequence ID" value="NC_019748.1"/>
</dbReference>
<dbReference type="PANTHER" id="PTHR42872:SF6">
    <property type="entry name" value="PROTEIN-GLUTAMATE METHYLESTERASE_PROTEIN-GLUTAMINE GLUTAMINASE"/>
    <property type="match status" value="1"/>
</dbReference>
<proteinExistence type="predicted"/>
<protein>
    <recommendedName>
        <fullName evidence="2">protein-glutamate methylesterase</fullName>
        <ecNumber evidence="2">3.1.1.61</ecNumber>
    </recommendedName>
</protein>
<dbReference type="PANTHER" id="PTHR42872">
    <property type="entry name" value="PROTEIN-GLUTAMATE METHYLESTERASE/PROTEIN-GLUTAMINE GLUTAMINASE"/>
    <property type="match status" value="1"/>
</dbReference>
<dbReference type="PROSITE" id="PS50122">
    <property type="entry name" value="CHEB"/>
    <property type="match status" value="1"/>
</dbReference>
<comment type="catalytic activity">
    <reaction evidence="3">
        <text>[protein]-L-glutamate 5-O-methyl ester + H2O = L-glutamyl-[protein] + methanol + H(+)</text>
        <dbReference type="Rhea" id="RHEA:23236"/>
        <dbReference type="Rhea" id="RHEA-COMP:10208"/>
        <dbReference type="Rhea" id="RHEA-COMP:10311"/>
        <dbReference type="ChEBI" id="CHEBI:15377"/>
        <dbReference type="ChEBI" id="CHEBI:15378"/>
        <dbReference type="ChEBI" id="CHEBI:17790"/>
        <dbReference type="ChEBI" id="CHEBI:29973"/>
        <dbReference type="ChEBI" id="CHEBI:82795"/>
        <dbReference type="EC" id="3.1.1.61"/>
    </reaction>
</comment>
<dbReference type="InterPro" id="IPR035909">
    <property type="entry name" value="CheB_C"/>
</dbReference>